<comment type="caution">
    <text evidence="3">The sequence shown here is derived from an EMBL/GenBank/DDBJ whole genome shotgun (WGS) entry which is preliminary data.</text>
</comment>
<dbReference type="InterPro" id="IPR007349">
    <property type="entry name" value="DUF418"/>
</dbReference>
<evidence type="ECO:0000259" key="2">
    <source>
        <dbReference type="Pfam" id="PF04235"/>
    </source>
</evidence>
<protein>
    <recommendedName>
        <fullName evidence="2">DUF418 domain-containing protein</fullName>
    </recommendedName>
</protein>
<feature type="domain" description="DUF418" evidence="2">
    <location>
        <begin position="228"/>
        <end position="382"/>
    </location>
</feature>
<keyword evidence="1" id="KW-1133">Transmembrane helix</keyword>
<feature type="transmembrane region" description="Helical" evidence="1">
    <location>
        <begin position="21"/>
        <end position="44"/>
    </location>
</feature>
<keyword evidence="1" id="KW-0472">Membrane</keyword>
<evidence type="ECO:0000313" key="4">
    <source>
        <dbReference type="Proteomes" id="UP000218887"/>
    </source>
</evidence>
<keyword evidence="4" id="KW-1185">Reference proteome</keyword>
<dbReference type="Proteomes" id="UP000218887">
    <property type="component" value="Unassembled WGS sequence"/>
</dbReference>
<feature type="transmembrane region" description="Helical" evidence="1">
    <location>
        <begin position="278"/>
        <end position="295"/>
    </location>
</feature>
<dbReference type="PANTHER" id="PTHR30590:SF2">
    <property type="entry name" value="INNER MEMBRANE PROTEIN"/>
    <property type="match status" value="1"/>
</dbReference>
<feature type="transmembrane region" description="Helical" evidence="1">
    <location>
        <begin position="123"/>
        <end position="138"/>
    </location>
</feature>
<gene>
    <name evidence="3" type="ORF">CIL05_12635</name>
</gene>
<feature type="transmembrane region" description="Helical" evidence="1">
    <location>
        <begin position="209"/>
        <end position="229"/>
    </location>
</feature>
<accession>A0A2A2ID42</accession>
<dbReference type="EMBL" id="NPOA01000008">
    <property type="protein sequence ID" value="PAV29236.1"/>
    <property type="molecule type" value="Genomic_DNA"/>
</dbReference>
<reference evidence="3 4" key="1">
    <citation type="submission" date="2017-08" db="EMBL/GenBank/DDBJ databases">
        <title>Virgibacillus indicus sp. nov. and Virgibacillus profoundi sp. nov, two moderately halophilic bacteria isolated from marine sediment by using the Microfluidic Streak Plate.</title>
        <authorList>
            <person name="Xu B."/>
            <person name="Hu B."/>
            <person name="Wang J."/>
            <person name="Zhu Y."/>
            <person name="Huang L."/>
            <person name="Du W."/>
            <person name="Huang Y."/>
        </authorList>
    </citation>
    <scope>NUCLEOTIDE SEQUENCE [LARGE SCALE GENOMIC DNA]</scope>
    <source>
        <strain evidence="3 4">IO3-P3-H5</strain>
    </source>
</reference>
<evidence type="ECO:0000313" key="3">
    <source>
        <dbReference type="EMBL" id="PAV29236.1"/>
    </source>
</evidence>
<dbReference type="PANTHER" id="PTHR30590">
    <property type="entry name" value="INNER MEMBRANE PROTEIN"/>
    <property type="match status" value="1"/>
</dbReference>
<dbReference type="AlphaFoldDB" id="A0A2A2ID42"/>
<dbReference type="RefSeq" id="WP_095655907.1">
    <property type="nucleotide sequence ID" value="NZ_NPOA01000008.1"/>
</dbReference>
<dbReference type="OrthoDB" id="9807744at2"/>
<sequence length="393" mass="45181">MKNIVSPIKGKNRLIWIDAARGFAIFGIFIVNIGAFSAPYFMYGGADDAWNSAASQYTQAIIDIFFQASFYTLFSLLFGFGFQIVKERLIERGVEVYGFLSKRLLILICFGMIHAFLIWHGDILLSYGLIGLLLLLFLQAKEKTLLLWGIILLGTSVGIISLMLYMVRDYLHLYDADAIKQAFNNYQNSNLMNIWTQNYHDWVYGNGGMSYLLLGTTLLPLFLFGMYLAKKRLLHEPMKHKSILITWWFISLLFFIILKAGPHFLGNPLWFSYIQDNIGGTASALFYIFSITLLTQTEIGKKLITPFIFVGRMALTNYIMQSVISFLLFYGVGLGLYGSIKPLTGVIIVIIVFNLQALFSKWWFSHYLFGPLEWIWRSLTYNKKQPFRQRRDG</sequence>
<feature type="transmembrane region" description="Helical" evidence="1">
    <location>
        <begin position="241"/>
        <end position="258"/>
    </location>
</feature>
<feature type="transmembrane region" description="Helical" evidence="1">
    <location>
        <begin position="315"/>
        <end position="337"/>
    </location>
</feature>
<keyword evidence="1" id="KW-0812">Transmembrane</keyword>
<feature type="transmembrane region" description="Helical" evidence="1">
    <location>
        <begin position="343"/>
        <end position="364"/>
    </location>
</feature>
<feature type="transmembrane region" description="Helical" evidence="1">
    <location>
        <begin position="145"/>
        <end position="167"/>
    </location>
</feature>
<dbReference type="InterPro" id="IPR052529">
    <property type="entry name" value="Bact_Transport_Assoc"/>
</dbReference>
<feature type="transmembrane region" description="Helical" evidence="1">
    <location>
        <begin position="97"/>
        <end position="117"/>
    </location>
</feature>
<name>A0A2A2ID42_9BACI</name>
<dbReference type="Pfam" id="PF04235">
    <property type="entry name" value="DUF418"/>
    <property type="match status" value="1"/>
</dbReference>
<evidence type="ECO:0000256" key="1">
    <source>
        <dbReference type="SAM" id="Phobius"/>
    </source>
</evidence>
<feature type="transmembrane region" description="Helical" evidence="1">
    <location>
        <begin position="64"/>
        <end position="85"/>
    </location>
</feature>
<organism evidence="3 4">
    <name type="scientific">Virgibacillus profundi</name>
    <dbReference type="NCBI Taxonomy" id="2024555"/>
    <lineage>
        <taxon>Bacteria</taxon>
        <taxon>Bacillati</taxon>
        <taxon>Bacillota</taxon>
        <taxon>Bacilli</taxon>
        <taxon>Bacillales</taxon>
        <taxon>Bacillaceae</taxon>
        <taxon>Virgibacillus</taxon>
    </lineage>
</organism>
<proteinExistence type="predicted"/>